<name>A0A853DN63_9MICO</name>
<dbReference type="AlphaFoldDB" id="A0A853DN63"/>
<dbReference type="PANTHER" id="PTHR12993">
    <property type="entry name" value="N-ACETYLGLUCOSAMINYL-PHOSPHATIDYLINOSITOL DE-N-ACETYLASE-RELATED"/>
    <property type="match status" value="1"/>
</dbReference>
<accession>A0A853DN63</accession>
<dbReference type="RefSeq" id="WP_179483286.1">
    <property type="nucleotide sequence ID" value="NZ_JACCFW010000001.1"/>
</dbReference>
<dbReference type="Pfam" id="PF02585">
    <property type="entry name" value="PIG-L"/>
    <property type="match status" value="1"/>
</dbReference>
<proteinExistence type="predicted"/>
<dbReference type="EMBL" id="JACCFW010000001">
    <property type="protein sequence ID" value="NYJ76201.1"/>
    <property type="molecule type" value="Genomic_DNA"/>
</dbReference>
<dbReference type="GO" id="GO:0016811">
    <property type="term" value="F:hydrolase activity, acting on carbon-nitrogen (but not peptide) bonds, in linear amides"/>
    <property type="evidence" value="ECO:0007669"/>
    <property type="project" value="TreeGrafter"/>
</dbReference>
<evidence type="ECO:0000256" key="1">
    <source>
        <dbReference type="ARBA" id="ARBA00022833"/>
    </source>
</evidence>
<dbReference type="GO" id="GO:0016137">
    <property type="term" value="P:glycoside metabolic process"/>
    <property type="evidence" value="ECO:0007669"/>
    <property type="project" value="UniProtKB-ARBA"/>
</dbReference>
<reference evidence="2 3" key="1">
    <citation type="submission" date="2020-07" db="EMBL/GenBank/DDBJ databases">
        <title>Sequencing the genomes of 1000 actinobacteria strains.</title>
        <authorList>
            <person name="Klenk H.-P."/>
        </authorList>
    </citation>
    <scope>NUCLEOTIDE SEQUENCE [LARGE SCALE GENOMIC DNA]</scope>
    <source>
        <strain evidence="2 3">DSM 29531</strain>
    </source>
</reference>
<dbReference type="InterPro" id="IPR003737">
    <property type="entry name" value="GlcNAc_PI_deacetylase-related"/>
</dbReference>
<keyword evidence="3" id="KW-1185">Reference proteome</keyword>
<dbReference type="PANTHER" id="PTHR12993:SF26">
    <property type="entry name" value="1D-MYO-INOSITOL 2-ACETAMIDO-2-DEOXY-ALPHA-D-GLUCOPYRANOSIDE DEACETYLASE"/>
    <property type="match status" value="1"/>
</dbReference>
<organism evidence="2 3">
    <name type="scientific">Allobranchiibius huperziae</name>
    <dbReference type="NCBI Taxonomy" id="1874116"/>
    <lineage>
        <taxon>Bacteria</taxon>
        <taxon>Bacillati</taxon>
        <taxon>Actinomycetota</taxon>
        <taxon>Actinomycetes</taxon>
        <taxon>Micrococcales</taxon>
        <taxon>Dermacoccaceae</taxon>
        <taxon>Allobranchiibius</taxon>
    </lineage>
</organism>
<dbReference type="Proteomes" id="UP000571817">
    <property type="component" value="Unassembled WGS sequence"/>
</dbReference>
<protein>
    <submittedName>
        <fullName evidence="2">LmbE family N-acetylglucosaminyl deacetylase</fullName>
    </submittedName>
</protein>
<sequence>MSTLVFLHAHPDDEASSTSGSIARAVHDGHRVVIVFATNGDHGEAAGDLAEDETVPMRRHREAAESGRVLGVDRIEWLGYADSGMTGWAQNDAEGAFARADVEEAAAKVARILDDEDADILIGYDWHGAYGHPDHVRVHHVAHRAAALARRTPRAFEVTMNRDAMRALMAHAPGGQGFDVDGPMDDGNPMGLPESEIHWDVDVSDFLEVKRASMQAHASQVSDIGMFMAMSPEVFAGSFGHEYYVEPGRPAGMTQGWPFA</sequence>
<dbReference type="SUPFAM" id="SSF102588">
    <property type="entry name" value="LmbE-like"/>
    <property type="match status" value="1"/>
</dbReference>
<evidence type="ECO:0000313" key="2">
    <source>
        <dbReference type="EMBL" id="NYJ76201.1"/>
    </source>
</evidence>
<evidence type="ECO:0000313" key="3">
    <source>
        <dbReference type="Proteomes" id="UP000571817"/>
    </source>
</evidence>
<keyword evidence="1" id="KW-0862">Zinc</keyword>
<dbReference type="InterPro" id="IPR024078">
    <property type="entry name" value="LmbE-like_dom_sf"/>
</dbReference>
<gene>
    <name evidence="2" type="ORF">HNR15_003164</name>
</gene>
<comment type="caution">
    <text evidence="2">The sequence shown here is derived from an EMBL/GenBank/DDBJ whole genome shotgun (WGS) entry which is preliminary data.</text>
</comment>
<dbReference type="Gene3D" id="3.40.50.10320">
    <property type="entry name" value="LmbE-like"/>
    <property type="match status" value="1"/>
</dbReference>